<name>A0A6J3MFQ5_9PEZI</name>
<feature type="region of interest" description="Disordered" evidence="1">
    <location>
        <begin position="1"/>
        <end position="24"/>
    </location>
</feature>
<gene>
    <name evidence="3" type="ORF">K489DRAFT_378242</name>
</gene>
<dbReference type="GeneID" id="54362164"/>
<reference evidence="3" key="3">
    <citation type="submission" date="2025-08" db="UniProtKB">
        <authorList>
            <consortium name="RefSeq"/>
        </authorList>
    </citation>
    <scope>IDENTIFICATION</scope>
    <source>
        <strain evidence="3">CBS 342.82</strain>
    </source>
</reference>
<dbReference type="AlphaFoldDB" id="A0A6J3MFQ5"/>
<dbReference type="Proteomes" id="UP000504637">
    <property type="component" value="Unplaced"/>
</dbReference>
<keyword evidence="2" id="KW-1185">Reference proteome</keyword>
<proteinExistence type="predicted"/>
<protein>
    <submittedName>
        <fullName evidence="3">Uncharacterized protein</fullName>
    </submittedName>
</protein>
<organism evidence="3">
    <name type="scientific">Dissoconium aciculare CBS 342.82</name>
    <dbReference type="NCBI Taxonomy" id="1314786"/>
    <lineage>
        <taxon>Eukaryota</taxon>
        <taxon>Fungi</taxon>
        <taxon>Dikarya</taxon>
        <taxon>Ascomycota</taxon>
        <taxon>Pezizomycotina</taxon>
        <taxon>Dothideomycetes</taxon>
        <taxon>Dothideomycetidae</taxon>
        <taxon>Mycosphaerellales</taxon>
        <taxon>Dissoconiaceae</taxon>
        <taxon>Dissoconium</taxon>
    </lineage>
</organism>
<sequence length="82" mass="9133">MLKIWSMKQEQQKNEAAAGQSKKKKVTAAQLRVQKGEFCFLSHSASEIARYKLPSSHHRKNLTTDPSILAIQISPSSPWGAP</sequence>
<accession>A0A6J3MFQ5</accession>
<reference evidence="3" key="1">
    <citation type="submission" date="2020-01" db="EMBL/GenBank/DDBJ databases">
        <authorList>
            <consortium name="DOE Joint Genome Institute"/>
            <person name="Haridas S."/>
            <person name="Albert R."/>
            <person name="Binder M."/>
            <person name="Bloem J."/>
            <person name="Labutti K."/>
            <person name="Salamov A."/>
            <person name="Andreopoulos B."/>
            <person name="Baker S.E."/>
            <person name="Barry K."/>
            <person name="Bills G."/>
            <person name="Bluhm B.H."/>
            <person name="Cannon C."/>
            <person name="Castanera R."/>
            <person name="Culley D.E."/>
            <person name="Daum C."/>
            <person name="Ezra D."/>
            <person name="Gonzalez J.B."/>
            <person name="Henrissat B."/>
            <person name="Kuo A."/>
            <person name="Liang C."/>
            <person name="Lipzen A."/>
            <person name="Lutzoni F."/>
            <person name="Magnuson J."/>
            <person name="Mondo S."/>
            <person name="Nolan M."/>
            <person name="Ohm R."/>
            <person name="Pangilinan J."/>
            <person name="Park H.-J."/>
            <person name="Ramirez L."/>
            <person name="Alfaro M."/>
            <person name="Sun H."/>
            <person name="Tritt A."/>
            <person name="Yoshinaga Y."/>
            <person name="Zwiers L.-H."/>
            <person name="Turgeon B.G."/>
            <person name="Goodwin S.B."/>
            <person name="Spatafora J.W."/>
            <person name="Crous P.W."/>
            <person name="Grigoriev I.V."/>
        </authorList>
    </citation>
    <scope>NUCLEOTIDE SEQUENCE</scope>
    <source>
        <strain evidence="3">CBS 342.82</strain>
    </source>
</reference>
<dbReference type="RefSeq" id="XP_033462748.1">
    <property type="nucleotide sequence ID" value="XM_033604364.1"/>
</dbReference>
<evidence type="ECO:0000313" key="3">
    <source>
        <dbReference type="RefSeq" id="XP_033462748.1"/>
    </source>
</evidence>
<evidence type="ECO:0000313" key="2">
    <source>
        <dbReference type="Proteomes" id="UP000504637"/>
    </source>
</evidence>
<reference evidence="3" key="2">
    <citation type="submission" date="2020-04" db="EMBL/GenBank/DDBJ databases">
        <authorList>
            <consortium name="NCBI Genome Project"/>
        </authorList>
    </citation>
    <scope>NUCLEOTIDE SEQUENCE</scope>
    <source>
        <strain evidence="3">CBS 342.82</strain>
    </source>
</reference>
<evidence type="ECO:0000256" key="1">
    <source>
        <dbReference type="SAM" id="MobiDB-lite"/>
    </source>
</evidence>